<name>A0A8J7WAD5_9EURY</name>
<dbReference type="InterPro" id="IPR027417">
    <property type="entry name" value="P-loop_NTPase"/>
</dbReference>
<keyword evidence="2" id="KW-1185">Reference proteome</keyword>
<evidence type="ECO:0000313" key="2">
    <source>
        <dbReference type="Proteomes" id="UP000730161"/>
    </source>
</evidence>
<dbReference type="Pfam" id="PF24336">
    <property type="entry name" value="DUF7504"/>
    <property type="match status" value="1"/>
</dbReference>
<accession>A0A8J7WAD5</accession>
<dbReference type="InterPro" id="IPR055927">
    <property type="entry name" value="DUF7504"/>
</dbReference>
<evidence type="ECO:0008006" key="3">
    <source>
        <dbReference type="Google" id="ProtNLM"/>
    </source>
</evidence>
<dbReference type="AlphaFoldDB" id="A0A8J7WAD5"/>
<dbReference type="EMBL" id="JWHL01000014">
    <property type="protein sequence ID" value="MBR1369555.1"/>
    <property type="molecule type" value="Genomic_DNA"/>
</dbReference>
<organism evidence="1 2">
    <name type="scientific">Methanocalculus chunghsingensis</name>
    <dbReference type="NCBI Taxonomy" id="156457"/>
    <lineage>
        <taxon>Archaea</taxon>
        <taxon>Methanobacteriati</taxon>
        <taxon>Methanobacteriota</taxon>
        <taxon>Stenosarchaea group</taxon>
        <taxon>Methanomicrobia</taxon>
        <taxon>Methanomicrobiales</taxon>
        <taxon>Methanocalculaceae</taxon>
        <taxon>Methanocalculus</taxon>
    </lineage>
</organism>
<dbReference type="OrthoDB" id="109251at2157"/>
<dbReference type="RefSeq" id="WP_211531267.1">
    <property type="nucleotide sequence ID" value="NZ_JWHL01000014.1"/>
</dbReference>
<gene>
    <name evidence="1" type="ORF">RJ53_08670</name>
</gene>
<reference evidence="1" key="1">
    <citation type="submission" date="2014-12" db="EMBL/GenBank/DDBJ databases">
        <authorList>
            <person name="Huang H.-H."/>
            <person name="Chen S.-C."/>
            <person name="Lai M.-C."/>
        </authorList>
    </citation>
    <scope>NUCLEOTIDE SEQUENCE</scope>
    <source>
        <strain evidence="1">K1F9705b</strain>
    </source>
</reference>
<dbReference type="Proteomes" id="UP000730161">
    <property type="component" value="Unassembled WGS sequence"/>
</dbReference>
<sequence>MGIADSEGSSIYLYISDPSRMKQMNLNIVNDLVRKNTSCIIVTTNIPSSILANLYRKEGIVMEKIHFIDAITKYSLGSAPADQENTTFTSNPGNLTELGIAITEALKKRKEEDTALIFDSISTLLIYLSSPNISKFIHFLSNKIRLLDLKGVYLSAAKGLDPLLLTQISSIVDEVVETPKE</sequence>
<dbReference type="Gene3D" id="3.40.50.300">
    <property type="entry name" value="P-loop containing nucleotide triphosphate hydrolases"/>
    <property type="match status" value="1"/>
</dbReference>
<protein>
    <recommendedName>
        <fullName evidence="3">KaiC-like domain-containing protein</fullName>
    </recommendedName>
</protein>
<comment type="caution">
    <text evidence="1">The sequence shown here is derived from an EMBL/GenBank/DDBJ whole genome shotgun (WGS) entry which is preliminary data.</text>
</comment>
<evidence type="ECO:0000313" key="1">
    <source>
        <dbReference type="EMBL" id="MBR1369555.1"/>
    </source>
</evidence>
<proteinExistence type="predicted"/>